<dbReference type="InterPro" id="IPR045853">
    <property type="entry name" value="Pep_chain_release_fac_I_sf"/>
</dbReference>
<dbReference type="Proteomes" id="UP001289066">
    <property type="component" value="Unassembled WGS sequence"/>
</dbReference>
<dbReference type="PANTHER" id="PTHR43116">
    <property type="entry name" value="PEPTIDE CHAIN RELEASE FACTOR 2"/>
    <property type="match status" value="1"/>
</dbReference>
<dbReference type="SUPFAM" id="SSF75620">
    <property type="entry name" value="Release factor"/>
    <property type="match status" value="1"/>
</dbReference>
<comment type="caution">
    <text evidence="1">The sequence shown here is derived from an EMBL/GenBank/DDBJ whole genome shotgun (WGS) entry which is preliminary data.</text>
</comment>
<dbReference type="AlphaFoldDB" id="A0AAW9J3G0"/>
<dbReference type="EMBL" id="WNVG01000161">
    <property type="protein sequence ID" value="MDZ5034027.1"/>
    <property type="molecule type" value="Genomic_DNA"/>
</dbReference>
<name>A0AAW9J3G0_CLOPF</name>
<proteinExistence type="predicted"/>
<dbReference type="Gene3D" id="3.30.70.1660">
    <property type="match status" value="1"/>
</dbReference>
<evidence type="ECO:0000313" key="2">
    <source>
        <dbReference type="Proteomes" id="UP001289066"/>
    </source>
</evidence>
<evidence type="ECO:0000313" key="1">
    <source>
        <dbReference type="EMBL" id="MDZ5034027.1"/>
    </source>
</evidence>
<dbReference type="PANTHER" id="PTHR43116:SF3">
    <property type="entry name" value="CLASS I PEPTIDE CHAIN RELEASE FACTOR"/>
    <property type="match status" value="1"/>
</dbReference>
<protein>
    <submittedName>
        <fullName evidence="1">Peptide chain release factor 2</fullName>
    </submittedName>
</protein>
<feature type="non-terminal residue" evidence="1">
    <location>
        <position position="1"/>
    </location>
</feature>
<organism evidence="1 2">
    <name type="scientific">Clostridium perfringens</name>
    <dbReference type="NCBI Taxonomy" id="1502"/>
    <lineage>
        <taxon>Bacteria</taxon>
        <taxon>Bacillati</taxon>
        <taxon>Bacillota</taxon>
        <taxon>Clostridia</taxon>
        <taxon>Eubacteriales</taxon>
        <taxon>Clostridiaceae</taxon>
        <taxon>Clostridium</taxon>
    </lineage>
</organism>
<accession>A0AAW9J3G0</accession>
<gene>
    <name evidence="1" type="ORF">GNF81_14900</name>
</gene>
<sequence>MGWGSQIRSYVFHPYNLVKDHRTNEETANLNAVMNGEIDNFITAYLKNSN</sequence>
<reference evidence="1" key="1">
    <citation type="submission" date="2019-11" db="EMBL/GenBank/DDBJ databases">
        <title>Characterization of Clostridium perfringens isolates from swine manure treated agricultural soils.</title>
        <authorList>
            <person name="Wushke S.T."/>
        </authorList>
    </citation>
    <scope>NUCLEOTIDE SEQUENCE</scope>
    <source>
        <strain evidence="1">X15</strain>
    </source>
</reference>